<dbReference type="InterPro" id="IPR044816">
    <property type="entry name" value="BURP"/>
</dbReference>
<protein>
    <submittedName>
        <fullName evidence="4">DR22</fullName>
    </submittedName>
</protein>
<feature type="compositionally biased region" description="Gly residues" evidence="1">
    <location>
        <begin position="149"/>
        <end position="159"/>
    </location>
</feature>
<dbReference type="Pfam" id="PF03181">
    <property type="entry name" value="BURP"/>
    <property type="match status" value="1"/>
</dbReference>
<feature type="signal peptide" evidence="2">
    <location>
        <begin position="1"/>
        <end position="21"/>
    </location>
</feature>
<organism evidence="4">
    <name type="scientific">Betula platyphylla</name>
    <name type="common">Asian white birch</name>
    <dbReference type="NCBI Taxonomy" id="78630"/>
    <lineage>
        <taxon>Eukaryota</taxon>
        <taxon>Viridiplantae</taxon>
        <taxon>Streptophyta</taxon>
        <taxon>Embryophyta</taxon>
        <taxon>Tracheophyta</taxon>
        <taxon>Spermatophyta</taxon>
        <taxon>Magnoliopsida</taxon>
        <taxon>eudicotyledons</taxon>
        <taxon>Gunneridae</taxon>
        <taxon>Pentapetalae</taxon>
        <taxon>rosids</taxon>
        <taxon>fabids</taxon>
        <taxon>Fagales</taxon>
        <taxon>Betulaceae</taxon>
        <taxon>Betula</taxon>
    </lineage>
</organism>
<dbReference type="PANTHER" id="PTHR31236:SF2">
    <property type="entry name" value="BURP DOMAIN PROTEIN RD22"/>
    <property type="match status" value="1"/>
</dbReference>
<dbReference type="EMBL" id="MT621400">
    <property type="protein sequence ID" value="QMS43731.1"/>
    <property type="molecule type" value="mRNA"/>
</dbReference>
<dbReference type="AlphaFoldDB" id="A0A7D7PC00"/>
<proteinExistence type="evidence at transcript level"/>
<accession>A0A7D7PC00</accession>
<dbReference type="SMART" id="SM01045">
    <property type="entry name" value="BURP"/>
    <property type="match status" value="1"/>
</dbReference>
<feature type="compositionally biased region" description="Gly residues" evidence="1">
    <location>
        <begin position="166"/>
        <end position="183"/>
    </location>
</feature>
<evidence type="ECO:0000259" key="3">
    <source>
        <dbReference type="PROSITE" id="PS51277"/>
    </source>
</evidence>
<dbReference type="PROSITE" id="PS51277">
    <property type="entry name" value="BURP"/>
    <property type="match status" value="1"/>
</dbReference>
<dbReference type="InterPro" id="IPR004873">
    <property type="entry name" value="BURP_dom"/>
</dbReference>
<keyword evidence="2" id="KW-0732">Signal</keyword>
<evidence type="ECO:0000256" key="2">
    <source>
        <dbReference type="SAM" id="SignalP"/>
    </source>
</evidence>
<evidence type="ECO:0000256" key="1">
    <source>
        <dbReference type="SAM" id="MobiDB-lite"/>
    </source>
</evidence>
<evidence type="ECO:0000313" key="4">
    <source>
        <dbReference type="EMBL" id="QMS43731.1"/>
    </source>
</evidence>
<feature type="chain" id="PRO_5028034847" evidence="2">
    <location>
        <begin position="22"/>
        <end position="444"/>
    </location>
</feature>
<sequence length="444" mass="45732">MEIHLLPIFAFLALALVTSHAAVPPEEYWKSVLPNTPMPKSLSDLLHQDVIDEKSTSVNVGKGGVNVDAGKGKPGGTSVNVGKGGVVVGAGKGKPGGTSVNVGKGGVVVGAGKGKPGGTSVNVGKGGVVVGAGKGKPGGTSVNVGKGGVDVGAGKGKPGGTSVNVGKGGVGVNTGKGKPGGTNVGVGKGGVAVNTGHKGKPVYVGVKPGPSPFVYNYAATEDQLHDNPNVALFFLEKNIYPGAKMNLHFTKNAGTATFLPRQVSETIPFSSNKMGEILNRFSVKPGSLEANIMEETIKECEEPSIKGEEKYCATSLESMVDFSTSKLGTNVEAISTEVGKETQLQKYTITPGVKKVGGKKAVVCHKQNYAYAVFYCHSTETTRAYVVPLQGADGSKAKAVAVCHTDTSAWNPKHLAFQVLKVKPGSVPVCHFVPEDHVVWTSKY</sequence>
<name>A0A7D7PC00_BETPL</name>
<dbReference type="PANTHER" id="PTHR31236">
    <property type="entry name" value="BURP DOMAIN PROTEIN USPL1-LIKE"/>
    <property type="match status" value="1"/>
</dbReference>
<reference evidence="4" key="1">
    <citation type="journal article" date="2020" name="J. Integr. Plant">
        <title>Betula platyphylla BpHOX2 transcription factor binds to different cis-acting elements and confers osmotic tolerance.</title>
        <authorList>
            <person name="Tan Z."/>
            <person name="Wen X."/>
            <person name="Wang Y."/>
        </authorList>
    </citation>
    <scope>NUCLEOTIDE SEQUENCE</scope>
    <source>
        <strain evidence="4">BPChr01G00550</strain>
    </source>
</reference>
<feature type="region of interest" description="Disordered" evidence="1">
    <location>
        <begin position="149"/>
        <end position="183"/>
    </location>
</feature>
<feature type="domain" description="BURP" evidence="3">
    <location>
        <begin position="233"/>
        <end position="443"/>
    </location>
</feature>